<organism evidence="6 7">
    <name type="scientific">Garicola koreensis</name>
    <dbReference type="NCBI Taxonomy" id="1262554"/>
    <lineage>
        <taxon>Bacteria</taxon>
        <taxon>Bacillati</taxon>
        <taxon>Actinomycetota</taxon>
        <taxon>Actinomycetes</taxon>
        <taxon>Micrococcales</taxon>
        <taxon>Micrococcaceae</taxon>
        <taxon>Garicola</taxon>
    </lineage>
</organism>
<dbReference type="Gene3D" id="3.20.20.360">
    <property type="entry name" value="Malate synthase, domain 3"/>
    <property type="match status" value="1"/>
</dbReference>
<evidence type="ECO:0000256" key="1">
    <source>
        <dbReference type="ARBA" id="ARBA00006394"/>
    </source>
</evidence>
<dbReference type="InterPro" id="IPR046363">
    <property type="entry name" value="MS_N_TIM-barrel_dom"/>
</dbReference>
<dbReference type="RefSeq" id="WP_183358375.1">
    <property type="nucleotide sequence ID" value="NZ_JACIBT010000005.1"/>
</dbReference>
<keyword evidence="7" id="KW-1185">Reference proteome</keyword>
<dbReference type="PANTHER" id="PTHR42902">
    <property type="entry name" value="MALATE SYNTHASE"/>
    <property type="match status" value="1"/>
</dbReference>
<feature type="domain" description="Malate synthase TIM barrel" evidence="4">
    <location>
        <begin position="78"/>
        <end position="159"/>
    </location>
</feature>
<comment type="caution">
    <text evidence="6">The sequence shown here is derived from an EMBL/GenBank/DDBJ whole genome shotgun (WGS) entry which is preliminary data.</text>
</comment>
<dbReference type="InterPro" id="IPR011076">
    <property type="entry name" value="Malate_synth_sf"/>
</dbReference>
<evidence type="ECO:0000313" key="6">
    <source>
        <dbReference type="EMBL" id="MBB3667964.1"/>
    </source>
</evidence>
<sequence length="204" mass="22225">MTRPECSINGVSLMGPAVPRQNELFTADALAFLAELHREFGPRIEELNAAVTRQPANPADRWRALVEKNLAEPPSTFVCPRRLAVEEHMILCDGTAVSAGIVDFGLHIHRNARRLLSEGRAPFMSLLGMESEEELQLWKDIFVRSEQLLDLPDCSIRAIHMQAGEPVMDDDEDGQASSAAVLMSRTPSAPEPAAPPLAHVGAAA</sequence>
<dbReference type="GO" id="GO:0005737">
    <property type="term" value="C:cytoplasm"/>
    <property type="evidence" value="ECO:0007669"/>
    <property type="project" value="TreeGrafter"/>
</dbReference>
<dbReference type="Proteomes" id="UP000547528">
    <property type="component" value="Unassembled WGS sequence"/>
</dbReference>
<evidence type="ECO:0000313" key="7">
    <source>
        <dbReference type="Proteomes" id="UP000547528"/>
    </source>
</evidence>
<evidence type="ECO:0000256" key="2">
    <source>
        <dbReference type="ARBA" id="ARBA00012636"/>
    </source>
</evidence>
<dbReference type="Pfam" id="PF01274">
    <property type="entry name" value="MS_TIM-barrel"/>
    <property type="match status" value="1"/>
</dbReference>
<dbReference type="InterPro" id="IPR001465">
    <property type="entry name" value="Malate_synthase_TIM"/>
</dbReference>
<dbReference type="EMBL" id="JACIBT010000005">
    <property type="protein sequence ID" value="MBB3667964.1"/>
    <property type="molecule type" value="Genomic_DNA"/>
</dbReference>
<evidence type="ECO:0000256" key="3">
    <source>
        <dbReference type="SAM" id="MobiDB-lite"/>
    </source>
</evidence>
<reference evidence="6 7" key="1">
    <citation type="submission" date="2020-08" db="EMBL/GenBank/DDBJ databases">
        <title>Sequencing the genomes of 1000 actinobacteria strains.</title>
        <authorList>
            <person name="Klenk H.-P."/>
        </authorList>
    </citation>
    <scope>NUCLEOTIDE SEQUENCE [LARGE SCALE GENOMIC DNA]</scope>
    <source>
        <strain evidence="6 7">DSM 28238</strain>
    </source>
</reference>
<feature type="domain" description="Malate synthase N-terminal" evidence="5">
    <location>
        <begin position="10"/>
        <end position="47"/>
    </location>
</feature>
<dbReference type="Pfam" id="PF20656">
    <property type="entry name" value="MS_N"/>
    <property type="match status" value="1"/>
</dbReference>
<gene>
    <name evidence="6" type="ORF">FHX47_001587</name>
</gene>
<name>A0A7W5TVE6_9MICC</name>
<dbReference type="InterPro" id="IPR006252">
    <property type="entry name" value="Malate_synthA"/>
</dbReference>
<dbReference type="AlphaFoldDB" id="A0A7W5TVE6"/>
<protein>
    <recommendedName>
        <fullName evidence="2">malate synthase</fullName>
        <ecNumber evidence="2">2.3.3.9</ecNumber>
    </recommendedName>
</protein>
<dbReference type="GO" id="GO:0004474">
    <property type="term" value="F:malate synthase activity"/>
    <property type="evidence" value="ECO:0007669"/>
    <property type="project" value="UniProtKB-EC"/>
</dbReference>
<dbReference type="EC" id="2.3.3.9" evidence="2"/>
<accession>A0A7W5TVE6</accession>
<dbReference type="InterPro" id="IPR048356">
    <property type="entry name" value="MS_N"/>
</dbReference>
<dbReference type="SUPFAM" id="SSF51645">
    <property type="entry name" value="Malate synthase G"/>
    <property type="match status" value="1"/>
</dbReference>
<evidence type="ECO:0000259" key="5">
    <source>
        <dbReference type="Pfam" id="PF20656"/>
    </source>
</evidence>
<dbReference type="PANTHER" id="PTHR42902:SF1">
    <property type="entry name" value="MALATE SYNTHASE 1-RELATED"/>
    <property type="match status" value="1"/>
</dbReference>
<proteinExistence type="inferred from homology"/>
<evidence type="ECO:0000259" key="4">
    <source>
        <dbReference type="Pfam" id="PF01274"/>
    </source>
</evidence>
<feature type="region of interest" description="Disordered" evidence="3">
    <location>
        <begin position="164"/>
        <end position="204"/>
    </location>
</feature>
<dbReference type="GO" id="GO:0006097">
    <property type="term" value="P:glyoxylate cycle"/>
    <property type="evidence" value="ECO:0007669"/>
    <property type="project" value="InterPro"/>
</dbReference>
<comment type="similarity">
    <text evidence="1">Belongs to the malate synthase family.</text>
</comment>